<dbReference type="EC" id="2.7.7.14" evidence="10"/>
<dbReference type="EMBL" id="JALJOV010000685">
    <property type="protein sequence ID" value="KAK9861892.1"/>
    <property type="molecule type" value="Genomic_DNA"/>
</dbReference>
<keyword evidence="12" id="KW-0812">Transmembrane</keyword>
<dbReference type="Pfam" id="PF01467">
    <property type="entry name" value="CTP_transf_like"/>
    <property type="match status" value="2"/>
</dbReference>
<feature type="domain" description="Cytidyltransferase-like" evidence="13">
    <location>
        <begin position="246"/>
        <end position="318"/>
    </location>
</feature>
<accession>A0AAW1SZ54</accession>
<evidence type="ECO:0000313" key="15">
    <source>
        <dbReference type="Proteomes" id="UP001485043"/>
    </source>
</evidence>
<keyword evidence="7" id="KW-0594">Phospholipid biosynthesis</keyword>
<dbReference type="PANTHER" id="PTHR45780:SF2">
    <property type="entry name" value="ETHANOLAMINE-PHOSPHATE CYTIDYLYLTRANSFERASE"/>
    <property type="match status" value="1"/>
</dbReference>
<gene>
    <name evidence="14" type="ORF">WJX84_007369</name>
</gene>
<evidence type="ECO:0000256" key="7">
    <source>
        <dbReference type="ARBA" id="ARBA00023209"/>
    </source>
</evidence>
<keyword evidence="12" id="KW-1133">Transmembrane helix</keyword>
<dbReference type="SUPFAM" id="SSF52374">
    <property type="entry name" value="Nucleotidylyl transferase"/>
    <property type="match status" value="2"/>
</dbReference>
<evidence type="ECO:0000256" key="11">
    <source>
        <dbReference type="ARBA" id="ARBA00031473"/>
    </source>
</evidence>
<evidence type="ECO:0000256" key="2">
    <source>
        <dbReference type="ARBA" id="ARBA00010101"/>
    </source>
</evidence>
<comment type="similarity">
    <text evidence="2">Belongs to the cytidylyltransferase family.</text>
</comment>
<keyword evidence="6" id="KW-0443">Lipid metabolism</keyword>
<protein>
    <recommendedName>
        <fullName evidence="10">ethanolamine-phosphate cytidylyltransferase</fullName>
        <ecNumber evidence="10">2.7.7.14</ecNumber>
    </recommendedName>
    <alternativeName>
        <fullName evidence="11">CTP:phosphoethanolamine cytidylyltransferase</fullName>
    </alternativeName>
</protein>
<comment type="pathway">
    <text evidence="9">Phospholipid metabolism; phosphatidylethanolamine biosynthesis; phosphatidylethanolamine from ethanolamine: step 2/3.</text>
</comment>
<dbReference type="Proteomes" id="UP001485043">
    <property type="component" value="Unassembled WGS sequence"/>
</dbReference>
<evidence type="ECO:0000256" key="1">
    <source>
        <dbReference type="ARBA" id="ARBA00005189"/>
    </source>
</evidence>
<dbReference type="AlphaFoldDB" id="A0AAW1SZ54"/>
<dbReference type="CDD" id="cd02174">
    <property type="entry name" value="CCT"/>
    <property type="match status" value="1"/>
</dbReference>
<evidence type="ECO:0000256" key="12">
    <source>
        <dbReference type="SAM" id="Phobius"/>
    </source>
</evidence>
<comment type="caution">
    <text evidence="14">The sequence shown here is derived from an EMBL/GenBank/DDBJ whole genome shotgun (WGS) entry which is preliminary data.</text>
</comment>
<feature type="transmembrane region" description="Helical" evidence="12">
    <location>
        <begin position="22"/>
        <end position="42"/>
    </location>
</feature>
<sequence>MSSPGSHSAVVDWYHSLSQRQVLWWSVAAVAIPLAGSAIWWISEQSLNRFAPYQYHYRPGTITEYLSQLLSKHAKRRRRNAPVRVYMDGCFDMMHYGHANALRQAKNCGDVLVVGLIPDSEILRCKGPPVCNEQERKLQVETVKWVDEVITGVPYDLTPDFLETLFSKHRIDYVIHGDDPCILPDGTDAYEHAKKWDAYRMVGRTEGVSSTDIVGRMLMCTRDNARFREEKRQLASLSAEAAWIQIAKLQGDFLLVGVHTDEDVQERRGPHLPIMDLHERSLSVLACKFVDEVIIGAPLEISEDLLTTFNISLVVRGSVSETGRNGSDAHASPSRYGLCQNKNIFRTIQSESETTTATIIHRILANRASYEARNAKKGKSEQEYYASKKQYIAES</sequence>
<dbReference type="InterPro" id="IPR004821">
    <property type="entry name" value="Cyt_trans-like"/>
</dbReference>
<comment type="pathway">
    <text evidence="1">Lipid metabolism.</text>
</comment>
<keyword evidence="8" id="KW-1208">Phospholipid metabolism</keyword>
<keyword evidence="5" id="KW-0548">Nucleotidyltransferase</keyword>
<evidence type="ECO:0000259" key="13">
    <source>
        <dbReference type="Pfam" id="PF01467"/>
    </source>
</evidence>
<evidence type="ECO:0000256" key="4">
    <source>
        <dbReference type="ARBA" id="ARBA00022679"/>
    </source>
</evidence>
<keyword evidence="3" id="KW-0444">Lipid biosynthesis</keyword>
<name>A0AAW1SZ54_9CHLO</name>
<dbReference type="GO" id="GO:0004306">
    <property type="term" value="F:ethanolamine-phosphate cytidylyltransferase activity"/>
    <property type="evidence" value="ECO:0007669"/>
    <property type="project" value="UniProtKB-EC"/>
</dbReference>
<keyword evidence="4" id="KW-0808">Transferase</keyword>
<dbReference type="InterPro" id="IPR044608">
    <property type="entry name" value="Ect1/PCYT2"/>
</dbReference>
<keyword evidence="15" id="KW-1185">Reference proteome</keyword>
<evidence type="ECO:0000256" key="9">
    <source>
        <dbReference type="ARBA" id="ARBA00024191"/>
    </source>
</evidence>
<evidence type="ECO:0000256" key="10">
    <source>
        <dbReference type="ARBA" id="ARBA00024221"/>
    </source>
</evidence>
<reference evidence="14 15" key="1">
    <citation type="journal article" date="2024" name="Nat. Commun.">
        <title>Phylogenomics reveals the evolutionary origins of lichenization in chlorophyte algae.</title>
        <authorList>
            <person name="Puginier C."/>
            <person name="Libourel C."/>
            <person name="Otte J."/>
            <person name="Skaloud P."/>
            <person name="Haon M."/>
            <person name="Grisel S."/>
            <person name="Petersen M."/>
            <person name="Berrin J.G."/>
            <person name="Delaux P.M."/>
            <person name="Dal Grande F."/>
            <person name="Keller J."/>
        </authorList>
    </citation>
    <scope>NUCLEOTIDE SEQUENCE [LARGE SCALE GENOMIC DNA]</scope>
    <source>
        <strain evidence="14 15">SAG 2523</strain>
    </source>
</reference>
<evidence type="ECO:0000256" key="5">
    <source>
        <dbReference type="ARBA" id="ARBA00022695"/>
    </source>
</evidence>
<keyword evidence="12" id="KW-0472">Membrane</keyword>
<dbReference type="PANTHER" id="PTHR45780">
    <property type="entry name" value="ETHANOLAMINE-PHOSPHATE CYTIDYLYLTRANSFERASE"/>
    <property type="match status" value="1"/>
</dbReference>
<evidence type="ECO:0000256" key="8">
    <source>
        <dbReference type="ARBA" id="ARBA00023264"/>
    </source>
</evidence>
<evidence type="ECO:0000256" key="6">
    <source>
        <dbReference type="ARBA" id="ARBA00023098"/>
    </source>
</evidence>
<dbReference type="Gene3D" id="3.40.50.620">
    <property type="entry name" value="HUPs"/>
    <property type="match status" value="2"/>
</dbReference>
<proteinExistence type="inferred from homology"/>
<dbReference type="GO" id="GO:0006646">
    <property type="term" value="P:phosphatidylethanolamine biosynthetic process"/>
    <property type="evidence" value="ECO:0007669"/>
    <property type="project" value="InterPro"/>
</dbReference>
<feature type="domain" description="Cytidyltransferase-like" evidence="13">
    <location>
        <begin position="86"/>
        <end position="215"/>
    </location>
</feature>
<dbReference type="GO" id="GO:0005737">
    <property type="term" value="C:cytoplasm"/>
    <property type="evidence" value="ECO:0007669"/>
    <property type="project" value="TreeGrafter"/>
</dbReference>
<dbReference type="InterPro" id="IPR014729">
    <property type="entry name" value="Rossmann-like_a/b/a_fold"/>
</dbReference>
<evidence type="ECO:0000256" key="3">
    <source>
        <dbReference type="ARBA" id="ARBA00022516"/>
    </source>
</evidence>
<dbReference type="InterPro" id="IPR041723">
    <property type="entry name" value="CCT"/>
</dbReference>
<organism evidence="14 15">
    <name type="scientific">Apatococcus fuscideae</name>
    <dbReference type="NCBI Taxonomy" id="2026836"/>
    <lineage>
        <taxon>Eukaryota</taxon>
        <taxon>Viridiplantae</taxon>
        <taxon>Chlorophyta</taxon>
        <taxon>core chlorophytes</taxon>
        <taxon>Trebouxiophyceae</taxon>
        <taxon>Chlorellales</taxon>
        <taxon>Chlorellaceae</taxon>
        <taxon>Apatococcus</taxon>
    </lineage>
</organism>
<dbReference type="NCBIfam" id="TIGR00125">
    <property type="entry name" value="cyt_tran_rel"/>
    <property type="match status" value="1"/>
</dbReference>
<evidence type="ECO:0000313" key="14">
    <source>
        <dbReference type="EMBL" id="KAK9861892.1"/>
    </source>
</evidence>